<dbReference type="GO" id="GO:0016791">
    <property type="term" value="F:phosphatase activity"/>
    <property type="evidence" value="ECO:0007669"/>
    <property type="project" value="TreeGrafter"/>
</dbReference>
<accession>A0A4Q8AI56</accession>
<feature type="binding site" evidence="2">
    <location>
        <position position="64"/>
    </location>
    <ligand>
        <name>substrate</name>
    </ligand>
</feature>
<dbReference type="InterPro" id="IPR050275">
    <property type="entry name" value="PGM_Phosphatase"/>
</dbReference>
<gene>
    <name evidence="3" type="ORF">EV380_3136</name>
</gene>
<keyword evidence="4" id="KW-1185">Reference proteome</keyword>
<evidence type="ECO:0000313" key="3">
    <source>
        <dbReference type="EMBL" id="RZU63515.1"/>
    </source>
</evidence>
<comment type="caution">
    <text evidence="3">The sequence shown here is derived from an EMBL/GenBank/DDBJ whole genome shotgun (WGS) entry which is preliminary data.</text>
</comment>
<dbReference type="Pfam" id="PF00300">
    <property type="entry name" value="His_Phos_1"/>
    <property type="match status" value="1"/>
</dbReference>
<dbReference type="Proteomes" id="UP000292685">
    <property type="component" value="Unassembled WGS sequence"/>
</dbReference>
<evidence type="ECO:0000256" key="2">
    <source>
        <dbReference type="PIRSR" id="PIRSR613078-2"/>
    </source>
</evidence>
<evidence type="ECO:0000256" key="1">
    <source>
        <dbReference type="PIRSR" id="PIRSR613078-1"/>
    </source>
</evidence>
<dbReference type="InterPro" id="IPR013078">
    <property type="entry name" value="His_Pase_superF_clade-1"/>
</dbReference>
<dbReference type="Gene3D" id="3.40.50.1240">
    <property type="entry name" value="Phosphoglycerate mutase-like"/>
    <property type="match status" value="1"/>
</dbReference>
<reference evidence="3 4" key="1">
    <citation type="submission" date="2019-02" db="EMBL/GenBank/DDBJ databases">
        <title>Sequencing the genomes of 1000 actinobacteria strains.</title>
        <authorList>
            <person name="Klenk H.-P."/>
        </authorList>
    </citation>
    <scope>NUCLEOTIDE SEQUENCE [LARGE SCALE GENOMIC DNA]</scope>
    <source>
        <strain evidence="3 4">DSM 17364</strain>
    </source>
</reference>
<dbReference type="InterPro" id="IPR001345">
    <property type="entry name" value="PG/BPGM_mutase_AS"/>
</dbReference>
<proteinExistence type="predicted"/>
<dbReference type="GO" id="GO:0005737">
    <property type="term" value="C:cytoplasm"/>
    <property type="evidence" value="ECO:0007669"/>
    <property type="project" value="TreeGrafter"/>
</dbReference>
<protein>
    <submittedName>
        <fullName evidence="3">Putative phosphoglycerate mutase</fullName>
    </submittedName>
</protein>
<dbReference type="OrthoDB" id="4697614at2"/>
<sequence length="183" mass="19575">MAKRLVMMRHGQTDWNAEGRLQGQVDIPLNETGRQQVRDAIAEIHALGLEAGGWDMVVSSPLGRAVETARIVADGLALPIGETEAGLLERSFGTAEGVEAWGLSDEEKSELFAVAEPEDAVAARGIDALRRIAQLYPGLNVLIVAHGTLIRLTADALTGAECPRLDNCETIEIETDLIAEPAL</sequence>
<dbReference type="EMBL" id="SHLA01000001">
    <property type="protein sequence ID" value="RZU63515.1"/>
    <property type="molecule type" value="Genomic_DNA"/>
</dbReference>
<name>A0A4Q8AI56_9MICC</name>
<dbReference type="CDD" id="cd07067">
    <property type="entry name" value="HP_PGM_like"/>
    <property type="match status" value="1"/>
</dbReference>
<organism evidence="3 4">
    <name type="scientific">Zhihengliuella halotolerans</name>
    <dbReference type="NCBI Taxonomy" id="370736"/>
    <lineage>
        <taxon>Bacteria</taxon>
        <taxon>Bacillati</taxon>
        <taxon>Actinomycetota</taxon>
        <taxon>Actinomycetes</taxon>
        <taxon>Micrococcales</taxon>
        <taxon>Micrococcaceae</taxon>
        <taxon>Zhihengliuella</taxon>
    </lineage>
</organism>
<dbReference type="PANTHER" id="PTHR48100:SF59">
    <property type="entry name" value="ADENOSYLCOBALAMIN_ALPHA-RIBAZOLE PHOSPHATASE"/>
    <property type="match status" value="1"/>
</dbReference>
<evidence type="ECO:0000313" key="4">
    <source>
        <dbReference type="Proteomes" id="UP000292685"/>
    </source>
</evidence>
<feature type="active site" description="Proton donor/acceptor" evidence="1">
    <location>
        <position position="89"/>
    </location>
</feature>
<dbReference type="PROSITE" id="PS00175">
    <property type="entry name" value="PG_MUTASE"/>
    <property type="match status" value="1"/>
</dbReference>
<dbReference type="AlphaFoldDB" id="A0A4Q8AI56"/>
<feature type="active site" description="Tele-phosphohistidine intermediate" evidence="1">
    <location>
        <position position="10"/>
    </location>
</feature>
<dbReference type="PANTHER" id="PTHR48100">
    <property type="entry name" value="BROAD-SPECIFICITY PHOSPHATASE YOR283W-RELATED"/>
    <property type="match status" value="1"/>
</dbReference>
<dbReference type="SUPFAM" id="SSF53254">
    <property type="entry name" value="Phosphoglycerate mutase-like"/>
    <property type="match status" value="1"/>
</dbReference>
<dbReference type="RefSeq" id="WP_130451869.1">
    <property type="nucleotide sequence ID" value="NZ_SHLA01000001.1"/>
</dbReference>
<dbReference type="InterPro" id="IPR029033">
    <property type="entry name" value="His_PPase_superfam"/>
</dbReference>
<feature type="binding site" evidence="2">
    <location>
        <begin position="9"/>
        <end position="16"/>
    </location>
    <ligand>
        <name>substrate</name>
    </ligand>
</feature>
<dbReference type="SMART" id="SM00855">
    <property type="entry name" value="PGAM"/>
    <property type="match status" value="1"/>
</dbReference>